<dbReference type="STRING" id="1385512.N784_16205"/>
<dbReference type="Gene3D" id="3.20.20.450">
    <property type="entry name" value="EAL domain"/>
    <property type="match status" value="1"/>
</dbReference>
<keyword evidence="5" id="KW-1185">Reference proteome</keyword>
<dbReference type="PANTHER" id="PTHR33121:SF70">
    <property type="entry name" value="SIGNALING PROTEIN YKOW"/>
    <property type="match status" value="1"/>
</dbReference>
<dbReference type="CDD" id="cd01949">
    <property type="entry name" value="GGDEF"/>
    <property type="match status" value="1"/>
</dbReference>
<dbReference type="Pfam" id="PF00563">
    <property type="entry name" value="EAL"/>
    <property type="match status" value="1"/>
</dbReference>
<dbReference type="SMART" id="SM00052">
    <property type="entry name" value="EAL"/>
    <property type="match status" value="1"/>
</dbReference>
<evidence type="ECO:0000256" key="1">
    <source>
        <dbReference type="SAM" id="Phobius"/>
    </source>
</evidence>
<dbReference type="OrthoDB" id="9759607at2"/>
<accession>A0A0A5HUC0</accession>
<organism evidence="4 5">
    <name type="scientific">Pontibacillus litoralis JSM 072002</name>
    <dbReference type="NCBI Taxonomy" id="1385512"/>
    <lineage>
        <taxon>Bacteria</taxon>
        <taxon>Bacillati</taxon>
        <taxon>Bacillota</taxon>
        <taxon>Bacilli</taxon>
        <taxon>Bacillales</taxon>
        <taxon>Bacillaceae</taxon>
        <taxon>Pontibacillus</taxon>
    </lineage>
</organism>
<dbReference type="SMART" id="SM00267">
    <property type="entry name" value="GGDEF"/>
    <property type="match status" value="1"/>
</dbReference>
<comment type="caution">
    <text evidence="4">The sequence shown here is derived from an EMBL/GenBank/DDBJ whole genome shotgun (WGS) entry which is preliminary data.</text>
</comment>
<keyword evidence="1" id="KW-1133">Transmembrane helix</keyword>
<keyword evidence="1" id="KW-0472">Membrane</keyword>
<dbReference type="InterPro" id="IPR029787">
    <property type="entry name" value="Nucleotide_cyclase"/>
</dbReference>
<dbReference type="eggNOG" id="COG5001">
    <property type="taxonomic scope" value="Bacteria"/>
</dbReference>
<feature type="transmembrane region" description="Helical" evidence="1">
    <location>
        <begin position="38"/>
        <end position="56"/>
    </location>
</feature>
<dbReference type="NCBIfam" id="TIGR00254">
    <property type="entry name" value="GGDEF"/>
    <property type="match status" value="1"/>
</dbReference>
<reference evidence="4 5" key="1">
    <citation type="submission" date="2013-08" db="EMBL/GenBank/DDBJ databases">
        <authorList>
            <person name="Huang J."/>
            <person name="Wang G."/>
        </authorList>
    </citation>
    <scope>NUCLEOTIDE SEQUENCE [LARGE SCALE GENOMIC DNA]</scope>
    <source>
        <strain evidence="4 5">JSM 072002</strain>
    </source>
</reference>
<dbReference type="CDD" id="cd01948">
    <property type="entry name" value="EAL"/>
    <property type="match status" value="1"/>
</dbReference>
<evidence type="ECO:0000259" key="3">
    <source>
        <dbReference type="PROSITE" id="PS50887"/>
    </source>
</evidence>
<dbReference type="Gene3D" id="3.30.70.270">
    <property type="match status" value="1"/>
</dbReference>
<evidence type="ECO:0008006" key="6">
    <source>
        <dbReference type="Google" id="ProtNLM"/>
    </source>
</evidence>
<feature type="domain" description="EAL" evidence="2">
    <location>
        <begin position="268"/>
        <end position="522"/>
    </location>
</feature>
<evidence type="ECO:0000313" key="5">
    <source>
        <dbReference type="Proteomes" id="UP000030401"/>
    </source>
</evidence>
<dbReference type="PANTHER" id="PTHR33121">
    <property type="entry name" value="CYCLIC DI-GMP PHOSPHODIESTERASE PDEF"/>
    <property type="match status" value="1"/>
</dbReference>
<dbReference type="SUPFAM" id="SSF55073">
    <property type="entry name" value="Nucleotide cyclase"/>
    <property type="match status" value="1"/>
</dbReference>
<dbReference type="PROSITE" id="PS50883">
    <property type="entry name" value="EAL"/>
    <property type="match status" value="1"/>
</dbReference>
<dbReference type="InterPro" id="IPR035919">
    <property type="entry name" value="EAL_sf"/>
</dbReference>
<dbReference type="Proteomes" id="UP000030401">
    <property type="component" value="Unassembled WGS sequence"/>
</dbReference>
<dbReference type="PROSITE" id="PS50887">
    <property type="entry name" value="GGDEF"/>
    <property type="match status" value="1"/>
</dbReference>
<dbReference type="InterPro" id="IPR050706">
    <property type="entry name" value="Cyclic-di-GMP_PDE-like"/>
</dbReference>
<feature type="transmembrane region" description="Helical" evidence="1">
    <location>
        <begin position="62"/>
        <end position="84"/>
    </location>
</feature>
<dbReference type="InterPro" id="IPR001633">
    <property type="entry name" value="EAL_dom"/>
</dbReference>
<sequence>MNIIAWCIFMITIMSCYSIVIVMEHLLQEKIGNRINRFFVGVTLLTISVSMMYAIKFNTIQVGFPVLITFSLLLQGVLAIGVWLSKKKNDSVDKLSNYDRLTTLPNRSSFFHRYDEIIHRAHEEKLSVICILFDVDHVMWINETFGRRAGDELLKKIAGKLQRCSSPNAFVARIGGNRFGYVCYTSKIALNVKDYLVKMQESVNNISFSQGQFTIQPTISIGASVATFDTNQTEDLFICAERALHFAKEKGRNNGQVYDPAIHYNEREHQILLELKQAIKREEFTLYFQPLVTEGTFEVNKAETLLRWNSEQLGHVSPAEFIPVAEKYGLIVDITEWVICSAFQQLNEWDKAHYIIQSLSINISSVHFQYGDVSHMMEKLATQFDIDPTRIEIEITETSVMKNIDEAVQALHKLRALGFRVALDDFGTGLSSLNYLQQLPIDNLKIDRSFVQHIDQDNKKQVIVETIIRLAQHLGAEVTVEGVETKQEVDFLQASGCNYLQGYYFSKPLPVKELMDRYQAKGLV</sequence>
<protein>
    <recommendedName>
        <fullName evidence="6">Diguanylate cyclase</fullName>
    </recommendedName>
</protein>
<feature type="domain" description="GGDEF" evidence="3">
    <location>
        <begin position="126"/>
        <end position="260"/>
    </location>
</feature>
<dbReference type="GO" id="GO:0071111">
    <property type="term" value="F:cyclic-guanylate-specific phosphodiesterase activity"/>
    <property type="evidence" value="ECO:0007669"/>
    <property type="project" value="InterPro"/>
</dbReference>
<feature type="transmembrane region" description="Helical" evidence="1">
    <location>
        <begin position="6"/>
        <end position="26"/>
    </location>
</feature>
<dbReference type="SUPFAM" id="SSF141868">
    <property type="entry name" value="EAL domain-like"/>
    <property type="match status" value="1"/>
</dbReference>
<name>A0A0A5HUC0_9BACI</name>
<proteinExistence type="predicted"/>
<dbReference type="Pfam" id="PF00990">
    <property type="entry name" value="GGDEF"/>
    <property type="match status" value="1"/>
</dbReference>
<keyword evidence="1" id="KW-0812">Transmembrane</keyword>
<dbReference type="InterPro" id="IPR000160">
    <property type="entry name" value="GGDEF_dom"/>
</dbReference>
<dbReference type="AlphaFoldDB" id="A0A0A5HUC0"/>
<dbReference type="InterPro" id="IPR043128">
    <property type="entry name" value="Rev_trsase/Diguanyl_cyclase"/>
</dbReference>
<evidence type="ECO:0000259" key="2">
    <source>
        <dbReference type="PROSITE" id="PS50883"/>
    </source>
</evidence>
<dbReference type="EMBL" id="AVPG01000008">
    <property type="protein sequence ID" value="KGX87242.1"/>
    <property type="molecule type" value="Genomic_DNA"/>
</dbReference>
<dbReference type="RefSeq" id="WP_036833669.1">
    <property type="nucleotide sequence ID" value="NZ_AVPG01000008.1"/>
</dbReference>
<evidence type="ECO:0000313" key="4">
    <source>
        <dbReference type="EMBL" id="KGX87242.1"/>
    </source>
</evidence>
<gene>
    <name evidence="4" type="ORF">N784_16205</name>
</gene>